<feature type="active site" description="Proton donor" evidence="2">
    <location>
        <position position="541"/>
    </location>
</feature>
<dbReference type="Gene3D" id="3.50.50.60">
    <property type="entry name" value="FAD/NAD(P)-binding domain"/>
    <property type="match status" value="1"/>
</dbReference>
<dbReference type="PANTHER" id="PTHR11552:SF219">
    <property type="entry name" value="GLUCOSE-METHANOL-CHOLINE OXIDOREDUCTASE N-TERMINAL DOMAIN-CONTAINING PROTEIN"/>
    <property type="match status" value="1"/>
</dbReference>
<dbReference type="PROSITE" id="PS00624">
    <property type="entry name" value="GMC_OXRED_2"/>
    <property type="match status" value="1"/>
</dbReference>
<dbReference type="SUPFAM" id="SSF54373">
    <property type="entry name" value="FAD-linked reductases, C-terminal domain"/>
    <property type="match status" value="1"/>
</dbReference>
<dbReference type="InterPro" id="IPR000172">
    <property type="entry name" value="GMC_OxRdtase_N"/>
</dbReference>
<dbReference type="eggNOG" id="KOG1238">
    <property type="taxonomic scope" value="Eukaryota"/>
</dbReference>
<feature type="active site" description="Proton acceptor" evidence="2">
    <location>
        <position position="584"/>
    </location>
</feature>
<keyword evidence="5" id="KW-1185">Reference proteome</keyword>
<dbReference type="HOGENOM" id="CLU_002865_7_2_1"/>
<evidence type="ECO:0000313" key="5">
    <source>
        <dbReference type="Proteomes" id="UP000012174"/>
    </source>
</evidence>
<organism evidence="4 5">
    <name type="scientific">Eutypa lata (strain UCR-EL1)</name>
    <name type="common">Grapevine dieback disease fungus</name>
    <name type="synonym">Eutypa armeniacae</name>
    <dbReference type="NCBI Taxonomy" id="1287681"/>
    <lineage>
        <taxon>Eukaryota</taxon>
        <taxon>Fungi</taxon>
        <taxon>Dikarya</taxon>
        <taxon>Ascomycota</taxon>
        <taxon>Pezizomycotina</taxon>
        <taxon>Sordariomycetes</taxon>
        <taxon>Xylariomycetidae</taxon>
        <taxon>Xylariales</taxon>
        <taxon>Diatrypaceae</taxon>
        <taxon>Eutypa</taxon>
    </lineage>
</organism>
<evidence type="ECO:0000256" key="1">
    <source>
        <dbReference type="ARBA" id="ARBA00010790"/>
    </source>
</evidence>
<accession>M7TWU4</accession>
<dbReference type="KEGG" id="ela:UCREL1_1841"/>
<dbReference type="PANTHER" id="PTHR11552">
    <property type="entry name" value="GLUCOSE-METHANOL-CHOLINE GMC OXIDOREDUCTASE"/>
    <property type="match status" value="1"/>
</dbReference>
<dbReference type="InterPro" id="IPR007867">
    <property type="entry name" value="GMC_OxRtase_C"/>
</dbReference>
<sequence length="609" mass="66854">MWPFGSSAYPEKSLRDVTGREFDYIVVGAGTAGCAVASRLSEDPDVSVLVLEKGAAHDTWASRVPLMSCDVDQAATGAVHRYAGPDPNCDDRALRYVSCEAVGGCSRINGMLYTRGMPAVYNQWEQMGNAGWSWADVEGYFAKIEGTEEAHPDAPASGRPGQVQISQQDSPEFEVYDRIRQLAPEFGIPVRDNLNNASALPEGHFPYPLTIDSARRRHSALHSYLPREIAIEREARLVICTGVIGTRLELDAERNRVSGIYTKPTNRPVGSDAVPAPDALESSDEVFIKARREVILCGGTICSPQLLQLSGIGPAALVERHGIKLKRDLPGVGAAFADHQAIPVGIEVSWDQTLQYLENSPLHAIWHLLRYATTGGGWMGSSSTHEAIWLNSERLDPETWTLRPPESDPGRDPADPKNIPDFEIMLIPASGAPDAHPGKPLFTLYTCLLRPESRGAIEIQSLDARADPSIRPNLLSHPDDLAVARKALRFALHLAERFVETWQRPSTLYLAPRMETGRTWRDLSDGELDGFIRANIRSMYHLTSTCRMAPEADGGVVDAELRVHGFANLRVADASVFPTIPAVHTMAPTYMVAERCADFVKAAWAERPR</sequence>
<feature type="domain" description="Glucose-methanol-choline oxidoreductase N-terminal" evidence="3">
    <location>
        <begin position="299"/>
        <end position="313"/>
    </location>
</feature>
<reference evidence="5" key="1">
    <citation type="journal article" date="2013" name="Genome Announc.">
        <title>Draft genome sequence of the grapevine dieback fungus Eutypa lata UCR-EL1.</title>
        <authorList>
            <person name="Blanco-Ulate B."/>
            <person name="Rolshausen P.E."/>
            <person name="Cantu D."/>
        </authorList>
    </citation>
    <scope>NUCLEOTIDE SEQUENCE [LARGE SCALE GENOMIC DNA]</scope>
    <source>
        <strain evidence="5">UCR-EL1</strain>
    </source>
</reference>
<dbReference type="InterPro" id="IPR012132">
    <property type="entry name" value="GMC_OxRdtase"/>
</dbReference>
<dbReference type="Proteomes" id="UP000012174">
    <property type="component" value="Unassembled WGS sequence"/>
</dbReference>
<dbReference type="Gene3D" id="3.30.560.10">
    <property type="entry name" value="Glucose Oxidase, domain 3"/>
    <property type="match status" value="1"/>
</dbReference>
<dbReference type="InterPro" id="IPR036188">
    <property type="entry name" value="FAD/NAD-bd_sf"/>
</dbReference>
<evidence type="ECO:0000256" key="2">
    <source>
        <dbReference type="PIRSR" id="PIRSR000137-1"/>
    </source>
</evidence>
<evidence type="ECO:0000313" key="4">
    <source>
        <dbReference type="EMBL" id="EMR71115.1"/>
    </source>
</evidence>
<gene>
    <name evidence="4" type="ORF">UCREL1_1841</name>
</gene>
<name>M7TWU4_EUTLA</name>
<dbReference type="Pfam" id="PF05199">
    <property type="entry name" value="GMC_oxred_C"/>
    <property type="match status" value="1"/>
</dbReference>
<dbReference type="PIRSF" id="PIRSF000137">
    <property type="entry name" value="Alcohol_oxidase"/>
    <property type="match status" value="1"/>
</dbReference>
<dbReference type="Pfam" id="PF00732">
    <property type="entry name" value="GMC_oxred_N"/>
    <property type="match status" value="1"/>
</dbReference>
<dbReference type="EMBL" id="KB705701">
    <property type="protein sequence ID" value="EMR71115.1"/>
    <property type="molecule type" value="Genomic_DNA"/>
</dbReference>
<dbReference type="OMA" id="RFPWQPQ"/>
<evidence type="ECO:0000259" key="3">
    <source>
        <dbReference type="PROSITE" id="PS00624"/>
    </source>
</evidence>
<proteinExistence type="inferred from homology"/>
<dbReference type="OrthoDB" id="269227at2759"/>
<dbReference type="SUPFAM" id="SSF51905">
    <property type="entry name" value="FAD/NAD(P)-binding domain"/>
    <property type="match status" value="1"/>
</dbReference>
<dbReference type="GO" id="GO:0050660">
    <property type="term" value="F:flavin adenine dinucleotide binding"/>
    <property type="evidence" value="ECO:0007669"/>
    <property type="project" value="InterPro"/>
</dbReference>
<comment type="similarity">
    <text evidence="1">Belongs to the GMC oxidoreductase family.</text>
</comment>
<dbReference type="GO" id="GO:0016614">
    <property type="term" value="F:oxidoreductase activity, acting on CH-OH group of donors"/>
    <property type="evidence" value="ECO:0007669"/>
    <property type="project" value="InterPro"/>
</dbReference>
<dbReference type="AlphaFoldDB" id="M7TWU4"/>
<protein>
    <submittedName>
        <fullName evidence="4">Putative alcohol oxidase protein</fullName>
    </submittedName>
</protein>